<keyword evidence="7 11" id="KW-0479">Metal-binding</keyword>
<evidence type="ECO:0000256" key="7">
    <source>
        <dbReference type="ARBA" id="ARBA00022723"/>
    </source>
</evidence>
<evidence type="ECO:0000259" key="13">
    <source>
        <dbReference type="PROSITE" id="PS50867"/>
    </source>
</evidence>
<name>A0ABR3ASE5_PHYBL</name>
<keyword evidence="6 11" id="KW-0949">S-adenosyl-L-methionine</keyword>
<dbReference type="InterPro" id="IPR050973">
    <property type="entry name" value="H3K9_Histone-Lys_N-MTase"/>
</dbReference>
<comment type="caution">
    <text evidence="15">The sequence shown here is derived from an EMBL/GenBank/DDBJ whole genome shotgun (WGS) entry which is preliminary data.</text>
</comment>
<feature type="domain" description="Post-SET" evidence="14">
    <location>
        <begin position="308"/>
        <end position="324"/>
    </location>
</feature>
<comment type="catalytic activity">
    <reaction evidence="11">
        <text>L-lysyl(9)-[histone H3] + 3 S-adenosyl-L-methionine = N(6),N(6),N(6)-trimethyl-L-lysyl(9)-[histone H3] + 3 S-adenosyl-L-homocysteine + 3 H(+)</text>
        <dbReference type="Rhea" id="RHEA:60276"/>
        <dbReference type="Rhea" id="RHEA-COMP:15538"/>
        <dbReference type="Rhea" id="RHEA-COMP:15546"/>
        <dbReference type="ChEBI" id="CHEBI:15378"/>
        <dbReference type="ChEBI" id="CHEBI:29969"/>
        <dbReference type="ChEBI" id="CHEBI:57856"/>
        <dbReference type="ChEBI" id="CHEBI:59789"/>
        <dbReference type="ChEBI" id="CHEBI:61961"/>
        <dbReference type="EC" id="2.1.1.355"/>
    </reaction>
</comment>
<keyword evidence="3" id="KW-0158">Chromosome</keyword>
<evidence type="ECO:0000256" key="5">
    <source>
        <dbReference type="ARBA" id="ARBA00022679"/>
    </source>
</evidence>
<keyword evidence="8 11" id="KW-0862">Zinc</keyword>
<dbReference type="InterPro" id="IPR011381">
    <property type="entry name" value="H3-K9_MeTrfase_SUV39H1/2-like"/>
</dbReference>
<feature type="domain" description="Pre-SET" evidence="13">
    <location>
        <begin position="101"/>
        <end position="160"/>
    </location>
</feature>
<dbReference type="PROSITE" id="PS50867">
    <property type="entry name" value="PRE_SET"/>
    <property type="match status" value="1"/>
</dbReference>
<keyword evidence="10 11" id="KW-0539">Nucleus</keyword>
<evidence type="ECO:0000256" key="11">
    <source>
        <dbReference type="PIRNR" id="PIRNR009343"/>
    </source>
</evidence>
<dbReference type="InterPro" id="IPR007728">
    <property type="entry name" value="Pre-SET_dom"/>
</dbReference>
<evidence type="ECO:0000256" key="8">
    <source>
        <dbReference type="ARBA" id="ARBA00022833"/>
    </source>
</evidence>
<evidence type="ECO:0000313" key="15">
    <source>
        <dbReference type="EMBL" id="KAL0079622.1"/>
    </source>
</evidence>
<evidence type="ECO:0000256" key="6">
    <source>
        <dbReference type="ARBA" id="ARBA00022691"/>
    </source>
</evidence>
<keyword evidence="9 11" id="KW-0156">Chromatin regulator</keyword>
<reference evidence="15 16" key="1">
    <citation type="submission" date="2024-04" db="EMBL/GenBank/DDBJ databases">
        <title>Symmetric and asymmetric DNA N6-adenine methylation regulates different biological responses in Mucorales.</title>
        <authorList>
            <consortium name="Lawrence Berkeley National Laboratory"/>
            <person name="Lax C."/>
            <person name="Mondo S.J."/>
            <person name="Osorio-Concepcion M."/>
            <person name="Muszewska A."/>
            <person name="Corrochano-Luque M."/>
            <person name="Gutierrez G."/>
            <person name="Riley R."/>
            <person name="Lipzen A."/>
            <person name="Guo J."/>
            <person name="Hundley H."/>
            <person name="Amirebrahimi M."/>
            <person name="Ng V."/>
            <person name="Lorenzo-Gutierrez D."/>
            <person name="Binder U."/>
            <person name="Yang J."/>
            <person name="Song Y."/>
            <person name="Canovas D."/>
            <person name="Navarro E."/>
            <person name="Freitag M."/>
            <person name="Gabaldon T."/>
            <person name="Grigoriev I.V."/>
            <person name="Corrochano L.M."/>
            <person name="Nicolas F.E."/>
            <person name="Garre V."/>
        </authorList>
    </citation>
    <scope>NUCLEOTIDE SEQUENCE [LARGE SCALE GENOMIC DNA]</scope>
    <source>
        <strain evidence="15 16">L51</strain>
    </source>
</reference>
<feature type="domain" description="SET" evidence="12">
    <location>
        <begin position="163"/>
        <end position="290"/>
    </location>
</feature>
<keyword evidence="4 11" id="KW-0489">Methyltransferase</keyword>
<dbReference type="Pfam" id="PF05033">
    <property type="entry name" value="Pre-SET"/>
    <property type="match status" value="1"/>
</dbReference>
<keyword evidence="5 11" id="KW-0808">Transferase</keyword>
<evidence type="ECO:0000259" key="12">
    <source>
        <dbReference type="PROSITE" id="PS50280"/>
    </source>
</evidence>
<dbReference type="SUPFAM" id="SSF82199">
    <property type="entry name" value="SET domain"/>
    <property type="match status" value="1"/>
</dbReference>
<keyword evidence="16" id="KW-1185">Reference proteome</keyword>
<dbReference type="PANTHER" id="PTHR46223">
    <property type="entry name" value="HISTONE-LYSINE N-METHYLTRANSFERASE SUV39H"/>
    <property type="match status" value="1"/>
</dbReference>
<dbReference type="InterPro" id="IPR001214">
    <property type="entry name" value="SET_dom"/>
</dbReference>
<dbReference type="PROSITE" id="PS50868">
    <property type="entry name" value="POST_SET"/>
    <property type="match status" value="1"/>
</dbReference>
<dbReference type="SMART" id="SM00468">
    <property type="entry name" value="PreSET"/>
    <property type="match status" value="1"/>
</dbReference>
<evidence type="ECO:0000256" key="10">
    <source>
        <dbReference type="ARBA" id="ARBA00023242"/>
    </source>
</evidence>
<dbReference type="PANTHER" id="PTHR46223:SF3">
    <property type="entry name" value="HISTONE-LYSINE N-METHYLTRANSFERASE SET-23"/>
    <property type="match status" value="1"/>
</dbReference>
<organism evidence="15 16">
    <name type="scientific">Phycomyces blakesleeanus</name>
    <dbReference type="NCBI Taxonomy" id="4837"/>
    <lineage>
        <taxon>Eukaryota</taxon>
        <taxon>Fungi</taxon>
        <taxon>Fungi incertae sedis</taxon>
        <taxon>Mucoromycota</taxon>
        <taxon>Mucoromycotina</taxon>
        <taxon>Mucoromycetes</taxon>
        <taxon>Mucorales</taxon>
        <taxon>Phycomycetaceae</taxon>
        <taxon>Phycomyces</taxon>
    </lineage>
</organism>
<evidence type="ECO:0000256" key="3">
    <source>
        <dbReference type="ARBA" id="ARBA00022454"/>
    </source>
</evidence>
<dbReference type="SMART" id="SM00317">
    <property type="entry name" value="SET"/>
    <property type="match status" value="1"/>
</dbReference>
<dbReference type="PIRSF" id="PIRSF009343">
    <property type="entry name" value="SUV39_SET"/>
    <property type="match status" value="1"/>
</dbReference>
<evidence type="ECO:0000256" key="4">
    <source>
        <dbReference type="ARBA" id="ARBA00022603"/>
    </source>
</evidence>
<dbReference type="EMBL" id="JBCLYO010000021">
    <property type="protein sequence ID" value="KAL0079622.1"/>
    <property type="molecule type" value="Genomic_DNA"/>
</dbReference>
<evidence type="ECO:0000256" key="1">
    <source>
        <dbReference type="ARBA" id="ARBA00004123"/>
    </source>
</evidence>
<dbReference type="InterPro" id="IPR003616">
    <property type="entry name" value="Post-SET_dom"/>
</dbReference>
<evidence type="ECO:0000313" key="16">
    <source>
        <dbReference type="Proteomes" id="UP001448207"/>
    </source>
</evidence>
<gene>
    <name evidence="15" type="ORF">J3Q64DRAFT_1838639</name>
</gene>
<dbReference type="PROSITE" id="PS50280">
    <property type="entry name" value="SET"/>
    <property type="match status" value="1"/>
</dbReference>
<dbReference type="Pfam" id="PF00856">
    <property type="entry name" value="SET"/>
    <property type="match status" value="1"/>
</dbReference>
<dbReference type="Proteomes" id="UP001448207">
    <property type="component" value="Unassembled WGS sequence"/>
</dbReference>
<sequence>MPFIMPYTGKDLSENYMNPIKNIEYRERFTKAIDESLKNIRKQHSENHPLVEEDGRLYFKGVNPRVWLVNEVDDEPLRHFTYLTGLILSDGVTKPDESFLEACDCNIRSTCCRKDNEPCHDTQAYTSRGTLAIPPGTAIYECTSVCRCTTSCRNRVVQRGRQMELEVFKTFNKGWGVRALTTIQPNTFVEEYIGEVIGEEEGQFRGSLYDSISLSYLFDMDFAIRHGLENKYVIDAFHLGNVSRFINHSCAPNLKVHSVFYDSADVYYHRIAFFSNRRIEKGEELTLDYGGGYLGVNDLEGDQEITRNRMECHCKATTCRKWIY</sequence>
<protein>
    <recommendedName>
        <fullName evidence="11">Histone-lysine N-methyltransferase</fullName>
        <ecNumber evidence="11">2.1.1.355</ecNumber>
    </recommendedName>
</protein>
<evidence type="ECO:0000256" key="9">
    <source>
        <dbReference type="ARBA" id="ARBA00022853"/>
    </source>
</evidence>
<evidence type="ECO:0000259" key="14">
    <source>
        <dbReference type="PROSITE" id="PS50868"/>
    </source>
</evidence>
<accession>A0ABR3ASE5</accession>
<dbReference type="Gene3D" id="2.170.270.10">
    <property type="entry name" value="SET domain"/>
    <property type="match status" value="1"/>
</dbReference>
<comment type="similarity">
    <text evidence="11">Belongs to the class V-like SAM-binding methyltransferase superfamily. Histone-lysine methyltransferase family. Suvar3-9 subfamily.</text>
</comment>
<evidence type="ECO:0000256" key="2">
    <source>
        <dbReference type="ARBA" id="ARBA00004286"/>
    </source>
</evidence>
<dbReference type="EC" id="2.1.1.355" evidence="11"/>
<dbReference type="InterPro" id="IPR046341">
    <property type="entry name" value="SET_dom_sf"/>
</dbReference>
<comment type="subcellular location">
    <subcellularLocation>
        <location evidence="2">Chromosome</location>
    </subcellularLocation>
    <subcellularLocation>
        <location evidence="1 11">Nucleus</location>
    </subcellularLocation>
</comment>
<proteinExistence type="inferred from homology"/>